<name>A0AAE9KZ25_9NEIS</name>
<reference evidence="1" key="1">
    <citation type="submission" date="2022-05" db="EMBL/GenBank/DDBJ databases">
        <title>Alysiella filiformis genome sequencing.</title>
        <authorList>
            <person name="Viehboeck T."/>
        </authorList>
    </citation>
    <scope>NUCLEOTIDE SEQUENCE</scope>
    <source>
        <strain evidence="1">DSM 2580</strain>
    </source>
</reference>
<evidence type="ECO:0000313" key="1">
    <source>
        <dbReference type="EMBL" id="URD67388.1"/>
    </source>
</evidence>
<dbReference type="Proteomes" id="UP001056819">
    <property type="component" value="Chromosome"/>
</dbReference>
<proteinExistence type="predicted"/>
<evidence type="ECO:0000313" key="2">
    <source>
        <dbReference type="Proteomes" id="UP001056819"/>
    </source>
</evidence>
<dbReference type="AlphaFoldDB" id="A0AAE9KZ25"/>
<sequence>MQPNAKIRMVHEPKQWFQKAMADKMGMSKNAYTKIAQQQGKLSAETDKLQMAVAQLKKKKFFLHNKQTSSDKY</sequence>
<organism evidence="1 2">
    <name type="scientific">Conchiformibius steedae DSM 2580</name>
    <dbReference type="NCBI Taxonomy" id="1121352"/>
    <lineage>
        <taxon>Bacteria</taxon>
        <taxon>Pseudomonadati</taxon>
        <taxon>Pseudomonadota</taxon>
        <taxon>Betaproteobacteria</taxon>
        <taxon>Neisseriales</taxon>
        <taxon>Neisseriaceae</taxon>
        <taxon>Conchiformibius</taxon>
    </lineage>
</organism>
<dbReference type="RefSeq" id="WP_027021287.1">
    <property type="nucleotide sequence ID" value="NZ_CP097501.1"/>
</dbReference>
<gene>
    <name evidence="1" type="ORF">LNQ82_09435</name>
</gene>
<protein>
    <recommendedName>
        <fullName evidence="3">XRE family transcriptional regulator</fullName>
    </recommendedName>
</protein>
<dbReference type="EMBL" id="CP097501">
    <property type="protein sequence ID" value="URD67388.1"/>
    <property type="molecule type" value="Genomic_DNA"/>
</dbReference>
<accession>A0AAE9KZ25</accession>
<evidence type="ECO:0008006" key="3">
    <source>
        <dbReference type="Google" id="ProtNLM"/>
    </source>
</evidence>